<evidence type="ECO:0000256" key="1">
    <source>
        <dbReference type="ARBA" id="ARBA00007637"/>
    </source>
</evidence>
<dbReference type="PANTHER" id="PTHR43000">
    <property type="entry name" value="DTDP-D-GLUCOSE 4,6-DEHYDRATASE-RELATED"/>
    <property type="match status" value="1"/>
</dbReference>
<gene>
    <name evidence="3" type="ORF">S01H1_66634</name>
</gene>
<dbReference type="InterPro" id="IPR001509">
    <property type="entry name" value="Epimerase_deHydtase"/>
</dbReference>
<dbReference type="SUPFAM" id="SSF51735">
    <property type="entry name" value="NAD(P)-binding Rossmann-fold domains"/>
    <property type="match status" value="1"/>
</dbReference>
<evidence type="ECO:0000313" key="3">
    <source>
        <dbReference type="EMBL" id="GAG32186.1"/>
    </source>
</evidence>
<dbReference type="AlphaFoldDB" id="X0Y5P0"/>
<feature type="non-terminal residue" evidence="3">
    <location>
        <position position="185"/>
    </location>
</feature>
<feature type="domain" description="NAD-dependent epimerase/dehydratase" evidence="2">
    <location>
        <begin position="5"/>
        <end position="156"/>
    </location>
</feature>
<proteinExistence type="inferred from homology"/>
<sequence length="185" mass="21003">MRVGIMGVDGYLGWPLAMHLVAWGHEVFGVDNFSRRARVKETGSISATPIRPIEDRIDAYRSTYGFDIGFYEGDLRHGDFVDLVMERERPDCLVHLGEIPSAPYSMISRQHCNDTQMNNVVGTNNLLFAMQKYVPDCHLVKLGTMGEYGTPNIDIPEGFFDIEYRGRGDTLPFPRQPGSWYHLSK</sequence>
<dbReference type="InterPro" id="IPR036291">
    <property type="entry name" value="NAD(P)-bd_dom_sf"/>
</dbReference>
<dbReference type="Gene3D" id="3.40.50.720">
    <property type="entry name" value="NAD(P)-binding Rossmann-like Domain"/>
    <property type="match status" value="1"/>
</dbReference>
<dbReference type="EMBL" id="BARS01044072">
    <property type="protein sequence ID" value="GAG32186.1"/>
    <property type="molecule type" value="Genomic_DNA"/>
</dbReference>
<comment type="caution">
    <text evidence="3">The sequence shown here is derived from an EMBL/GenBank/DDBJ whole genome shotgun (WGS) entry which is preliminary data.</text>
</comment>
<dbReference type="Pfam" id="PF01370">
    <property type="entry name" value="Epimerase"/>
    <property type="match status" value="1"/>
</dbReference>
<comment type="similarity">
    <text evidence="1">Belongs to the NAD(P)-dependent epimerase/dehydratase family.</text>
</comment>
<accession>X0Y5P0</accession>
<evidence type="ECO:0000259" key="2">
    <source>
        <dbReference type="Pfam" id="PF01370"/>
    </source>
</evidence>
<name>X0Y5P0_9ZZZZ</name>
<organism evidence="3">
    <name type="scientific">marine sediment metagenome</name>
    <dbReference type="NCBI Taxonomy" id="412755"/>
    <lineage>
        <taxon>unclassified sequences</taxon>
        <taxon>metagenomes</taxon>
        <taxon>ecological metagenomes</taxon>
    </lineage>
</organism>
<protein>
    <recommendedName>
        <fullName evidence="2">NAD-dependent epimerase/dehydratase domain-containing protein</fullName>
    </recommendedName>
</protein>
<reference evidence="3" key="1">
    <citation type="journal article" date="2014" name="Front. Microbiol.">
        <title>High frequency of phylogenetically diverse reductive dehalogenase-homologous genes in deep subseafloor sedimentary metagenomes.</title>
        <authorList>
            <person name="Kawai M."/>
            <person name="Futagami T."/>
            <person name="Toyoda A."/>
            <person name="Takaki Y."/>
            <person name="Nishi S."/>
            <person name="Hori S."/>
            <person name="Arai W."/>
            <person name="Tsubouchi T."/>
            <person name="Morono Y."/>
            <person name="Uchiyama I."/>
            <person name="Ito T."/>
            <person name="Fujiyama A."/>
            <person name="Inagaki F."/>
            <person name="Takami H."/>
        </authorList>
    </citation>
    <scope>NUCLEOTIDE SEQUENCE</scope>
    <source>
        <strain evidence="3">Expedition CK06-06</strain>
    </source>
</reference>